<proteinExistence type="predicted"/>
<dbReference type="EMBL" id="FOUB01000009">
    <property type="protein sequence ID" value="SFL99521.1"/>
    <property type="molecule type" value="Genomic_DNA"/>
</dbReference>
<name>A0A1I4M8C6_9PROT</name>
<organism evidence="3 4">
    <name type="scientific">Nitrosomonas communis</name>
    <dbReference type="NCBI Taxonomy" id="44574"/>
    <lineage>
        <taxon>Bacteria</taxon>
        <taxon>Pseudomonadati</taxon>
        <taxon>Pseudomonadota</taxon>
        <taxon>Betaproteobacteria</taxon>
        <taxon>Nitrosomonadales</taxon>
        <taxon>Nitrosomonadaceae</taxon>
        <taxon>Nitrosomonas</taxon>
    </lineage>
</organism>
<protein>
    <submittedName>
        <fullName evidence="3">Uncharacterized protein</fullName>
    </submittedName>
</protein>
<sequence length="104" mass="12068">MKTRTNMNTPVKFLTAMLLSVALAAPMMAEAKKGHHHRHHAHHHHHYHGHQRHHHRHNHPHHYNTQNIYYNQPYYPPAPVYGLAAGRYFLGVNMGNVGFVLSGY</sequence>
<accession>A0A1I4M8C6</accession>
<feature type="chain" id="PRO_5010351091" evidence="2">
    <location>
        <begin position="25"/>
        <end position="104"/>
    </location>
</feature>
<feature type="region of interest" description="Disordered" evidence="1">
    <location>
        <begin position="34"/>
        <end position="63"/>
    </location>
</feature>
<feature type="compositionally biased region" description="Basic residues" evidence="1">
    <location>
        <begin position="34"/>
        <end position="62"/>
    </location>
</feature>
<dbReference type="Proteomes" id="UP000183287">
    <property type="component" value="Unassembled WGS sequence"/>
</dbReference>
<gene>
    <name evidence="3" type="ORF">SAMN05421863_10098</name>
</gene>
<keyword evidence="4" id="KW-1185">Reference proteome</keyword>
<keyword evidence="2" id="KW-0732">Signal</keyword>
<evidence type="ECO:0000313" key="4">
    <source>
        <dbReference type="Proteomes" id="UP000183287"/>
    </source>
</evidence>
<dbReference type="AlphaFoldDB" id="A0A1I4M8C6"/>
<evidence type="ECO:0000256" key="2">
    <source>
        <dbReference type="SAM" id="SignalP"/>
    </source>
</evidence>
<evidence type="ECO:0000313" key="3">
    <source>
        <dbReference type="EMBL" id="SFL99521.1"/>
    </source>
</evidence>
<dbReference type="RefSeq" id="WP_074904344.1">
    <property type="nucleotide sequence ID" value="NZ_FOUB01000009.1"/>
</dbReference>
<evidence type="ECO:0000256" key="1">
    <source>
        <dbReference type="SAM" id="MobiDB-lite"/>
    </source>
</evidence>
<feature type="signal peptide" evidence="2">
    <location>
        <begin position="1"/>
        <end position="24"/>
    </location>
</feature>
<reference evidence="4" key="1">
    <citation type="submission" date="2016-10" db="EMBL/GenBank/DDBJ databases">
        <authorList>
            <person name="Varghese N."/>
            <person name="Submissions S."/>
        </authorList>
    </citation>
    <scope>NUCLEOTIDE SEQUENCE [LARGE SCALE GENOMIC DNA]</scope>
    <source>
        <strain evidence="4">Nm44</strain>
    </source>
</reference>